<dbReference type="CDD" id="cd11677">
    <property type="entry name" value="Gemin7"/>
    <property type="match status" value="1"/>
</dbReference>
<dbReference type="GO" id="GO:0034719">
    <property type="term" value="C:SMN-Sm protein complex"/>
    <property type="evidence" value="ECO:0007669"/>
    <property type="project" value="InterPro"/>
</dbReference>
<keyword evidence="2" id="KW-1185">Reference proteome</keyword>
<reference evidence="1" key="1">
    <citation type="journal article" date="2023" name="bioRxiv">
        <title>Scaffold-level genome assemblies of two parasitoid biocontrol wasps reveal the parthenogenesis mechanism and an associated novel virus.</title>
        <authorList>
            <person name="Inwood S."/>
            <person name="Skelly J."/>
            <person name="Guhlin J."/>
            <person name="Harrop T."/>
            <person name="Goldson S."/>
            <person name="Dearden P."/>
        </authorList>
    </citation>
    <scope>NUCLEOTIDE SEQUENCE</scope>
    <source>
        <strain evidence="1">Irish</strain>
        <tissue evidence="1">Whole body</tissue>
    </source>
</reference>
<dbReference type="Pfam" id="PF11095">
    <property type="entry name" value="Gemin7"/>
    <property type="match status" value="1"/>
</dbReference>
<dbReference type="Proteomes" id="UP001168990">
    <property type="component" value="Unassembled WGS sequence"/>
</dbReference>
<dbReference type="GO" id="GO:0000387">
    <property type="term" value="P:spliceosomal snRNP assembly"/>
    <property type="evidence" value="ECO:0007669"/>
    <property type="project" value="TreeGrafter"/>
</dbReference>
<dbReference type="PANTHER" id="PTHR14679">
    <property type="entry name" value="GEM-ASSOCIATED PROTEIN 7"/>
    <property type="match status" value="1"/>
</dbReference>
<name>A0AA39KRI9_9HYME</name>
<dbReference type="PANTHER" id="PTHR14679:SF1">
    <property type="entry name" value="GEM-ASSOCIATED PROTEIN 7"/>
    <property type="match status" value="1"/>
</dbReference>
<reference evidence="1" key="2">
    <citation type="submission" date="2023-03" db="EMBL/GenBank/DDBJ databases">
        <authorList>
            <person name="Inwood S.N."/>
            <person name="Skelly J.G."/>
            <person name="Guhlin J."/>
            <person name="Harrop T.W.R."/>
            <person name="Goldson S.G."/>
            <person name="Dearden P.K."/>
        </authorList>
    </citation>
    <scope>NUCLEOTIDE SEQUENCE</scope>
    <source>
        <strain evidence="1">Irish</strain>
        <tissue evidence="1">Whole body</tissue>
    </source>
</reference>
<dbReference type="AlphaFoldDB" id="A0AA39KRI9"/>
<dbReference type="Gene3D" id="2.30.30.100">
    <property type="match status" value="1"/>
</dbReference>
<dbReference type="InterPro" id="IPR020338">
    <property type="entry name" value="SMN_gemin7"/>
</dbReference>
<evidence type="ECO:0000313" key="2">
    <source>
        <dbReference type="Proteomes" id="UP001168990"/>
    </source>
</evidence>
<accession>A0AA39KRI9</accession>
<evidence type="ECO:0000313" key="1">
    <source>
        <dbReference type="EMBL" id="KAK0171248.1"/>
    </source>
</evidence>
<sequence length="104" mass="11938">MDSKNDAENEEVMEQPEFAKPEMQEARAFLRERFLQFIKGSIGRKATFHLYENSHVPGEFHGLDVDCLDIFVRNLETPLGKVPEAILRATDVISFDIKDIKPSE</sequence>
<proteinExistence type="predicted"/>
<dbReference type="EMBL" id="JAQQBS010000003">
    <property type="protein sequence ID" value="KAK0171248.1"/>
    <property type="molecule type" value="Genomic_DNA"/>
</dbReference>
<gene>
    <name evidence="1" type="ORF">PV328_008998</name>
</gene>
<comment type="caution">
    <text evidence="1">The sequence shown here is derived from an EMBL/GenBank/DDBJ whole genome shotgun (WGS) entry which is preliminary data.</text>
</comment>
<protein>
    <recommendedName>
        <fullName evidence="3">Gem-associated protein 7</fullName>
    </recommendedName>
</protein>
<evidence type="ECO:0008006" key="3">
    <source>
        <dbReference type="Google" id="ProtNLM"/>
    </source>
</evidence>
<organism evidence="1 2">
    <name type="scientific">Microctonus aethiopoides</name>
    <dbReference type="NCBI Taxonomy" id="144406"/>
    <lineage>
        <taxon>Eukaryota</taxon>
        <taxon>Metazoa</taxon>
        <taxon>Ecdysozoa</taxon>
        <taxon>Arthropoda</taxon>
        <taxon>Hexapoda</taxon>
        <taxon>Insecta</taxon>
        <taxon>Pterygota</taxon>
        <taxon>Neoptera</taxon>
        <taxon>Endopterygota</taxon>
        <taxon>Hymenoptera</taxon>
        <taxon>Apocrita</taxon>
        <taxon>Ichneumonoidea</taxon>
        <taxon>Braconidae</taxon>
        <taxon>Euphorinae</taxon>
        <taxon>Microctonus</taxon>
    </lineage>
</organism>